<keyword evidence="1" id="KW-0812">Transmembrane</keyword>
<organism evidence="2 3">
    <name type="scientific">Luteolibacter yonseiensis</name>
    <dbReference type="NCBI Taxonomy" id="1144680"/>
    <lineage>
        <taxon>Bacteria</taxon>
        <taxon>Pseudomonadati</taxon>
        <taxon>Verrucomicrobiota</taxon>
        <taxon>Verrucomicrobiia</taxon>
        <taxon>Verrucomicrobiales</taxon>
        <taxon>Verrucomicrobiaceae</taxon>
        <taxon>Luteolibacter</taxon>
    </lineage>
</organism>
<dbReference type="AlphaFoldDB" id="A0A934R3G8"/>
<dbReference type="Proteomes" id="UP000600139">
    <property type="component" value="Unassembled WGS sequence"/>
</dbReference>
<evidence type="ECO:0000313" key="2">
    <source>
        <dbReference type="EMBL" id="MBK1814785.1"/>
    </source>
</evidence>
<evidence type="ECO:0000313" key="3">
    <source>
        <dbReference type="Proteomes" id="UP000600139"/>
    </source>
</evidence>
<feature type="transmembrane region" description="Helical" evidence="1">
    <location>
        <begin position="23"/>
        <end position="45"/>
    </location>
</feature>
<dbReference type="RefSeq" id="WP_200349736.1">
    <property type="nucleotide sequence ID" value="NZ_BAABHZ010000010.1"/>
</dbReference>
<accession>A0A934R3G8</accession>
<dbReference type="EMBL" id="JAENIK010000004">
    <property type="protein sequence ID" value="MBK1814785.1"/>
    <property type="molecule type" value="Genomic_DNA"/>
</dbReference>
<proteinExistence type="predicted"/>
<sequence>MPTITPQTLSPSARSTALLVARLVFYNGLLIGLGLFALAISVLFFQIGAVSDVSERWQAGGVLTVLGLLAFGFVSFAKSRVEKLKGGAA</sequence>
<keyword evidence="3" id="KW-1185">Reference proteome</keyword>
<comment type="caution">
    <text evidence="2">The sequence shown here is derived from an EMBL/GenBank/DDBJ whole genome shotgun (WGS) entry which is preliminary data.</text>
</comment>
<protein>
    <submittedName>
        <fullName evidence="2">Uncharacterized protein</fullName>
    </submittedName>
</protein>
<name>A0A934R3G8_9BACT</name>
<evidence type="ECO:0000256" key="1">
    <source>
        <dbReference type="SAM" id="Phobius"/>
    </source>
</evidence>
<keyword evidence="1" id="KW-1133">Transmembrane helix</keyword>
<gene>
    <name evidence="2" type="ORF">JIN84_04115</name>
</gene>
<keyword evidence="1" id="KW-0472">Membrane</keyword>
<feature type="transmembrane region" description="Helical" evidence="1">
    <location>
        <begin position="57"/>
        <end position="77"/>
    </location>
</feature>
<reference evidence="2" key="1">
    <citation type="submission" date="2021-01" db="EMBL/GenBank/DDBJ databases">
        <title>Modified the classification status of verrucomicrobia.</title>
        <authorList>
            <person name="Feng X."/>
        </authorList>
    </citation>
    <scope>NUCLEOTIDE SEQUENCE</scope>
    <source>
        <strain evidence="2">JCM 18052</strain>
    </source>
</reference>